<feature type="domain" description="C-type lectin" evidence="1">
    <location>
        <begin position="1"/>
        <end position="113"/>
    </location>
</feature>
<accession>A0A433TYJ1</accession>
<feature type="non-terminal residue" evidence="2">
    <location>
        <position position="113"/>
    </location>
</feature>
<evidence type="ECO:0000313" key="2">
    <source>
        <dbReference type="EMBL" id="RUS86568.1"/>
    </source>
</evidence>
<organism evidence="2 3">
    <name type="scientific">Elysia chlorotica</name>
    <name type="common">Eastern emerald elysia</name>
    <name type="synonym">Sea slug</name>
    <dbReference type="NCBI Taxonomy" id="188477"/>
    <lineage>
        <taxon>Eukaryota</taxon>
        <taxon>Metazoa</taxon>
        <taxon>Spiralia</taxon>
        <taxon>Lophotrochozoa</taxon>
        <taxon>Mollusca</taxon>
        <taxon>Gastropoda</taxon>
        <taxon>Heterobranchia</taxon>
        <taxon>Euthyneura</taxon>
        <taxon>Panpulmonata</taxon>
        <taxon>Sacoglossa</taxon>
        <taxon>Placobranchoidea</taxon>
        <taxon>Plakobranchidae</taxon>
        <taxon>Elysia</taxon>
    </lineage>
</organism>
<evidence type="ECO:0000259" key="1">
    <source>
        <dbReference type="PROSITE" id="PS50041"/>
    </source>
</evidence>
<dbReference type="SUPFAM" id="SSF56436">
    <property type="entry name" value="C-type lectin-like"/>
    <property type="match status" value="1"/>
</dbReference>
<dbReference type="Proteomes" id="UP000271974">
    <property type="component" value="Unassembled WGS sequence"/>
</dbReference>
<dbReference type="EMBL" id="RQTK01000134">
    <property type="protein sequence ID" value="RUS86568.1"/>
    <property type="molecule type" value="Genomic_DNA"/>
</dbReference>
<dbReference type="InterPro" id="IPR016186">
    <property type="entry name" value="C-type_lectin-like/link_sf"/>
</dbReference>
<feature type="non-terminal residue" evidence="2">
    <location>
        <position position="1"/>
    </location>
</feature>
<name>A0A433TYJ1_ELYCH</name>
<reference evidence="2 3" key="1">
    <citation type="submission" date="2019-01" db="EMBL/GenBank/DDBJ databases">
        <title>A draft genome assembly of the solar-powered sea slug Elysia chlorotica.</title>
        <authorList>
            <person name="Cai H."/>
            <person name="Li Q."/>
            <person name="Fang X."/>
            <person name="Li J."/>
            <person name="Curtis N.E."/>
            <person name="Altenburger A."/>
            <person name="Shibata T."/>
            <person name="Feng M."/>
            <person name="Maeda T."/>
            <person name="Schwartz J.A."/>
            <person name="Shigenobu S."/>
            <person name="Lundholm N."/>
            <person name="Nishiyama T."/>
            <person name="Yang H."/>
            <person name="Hasebe M."/>
            <person name="Li S."/>
            <person name="Pierce S.K."/>
            <person name="Wang J."/>
        </authorList>
    </citation>
    <scope>NUCLEOTIDE SEQUENCE [LARGE SCALE GENOMIC DNA]</scope>
    <source>
        <strain evidence="2">EC2010</strain>
        <tissue evidence="2">Whole organism of an adult</tissue>
    </source>
</reference>
<keyword evidence="3" id="KW-1185">Reference proteome</keyword>
<protein>
    <recommendedName>
        <fullName evidence="1">C-type lectin domain-containing protein</fullName>
    </recommendedName>
</protein>
<dbReference type="AlphaFoldDB" id="A0A433TYJ1"/>
<dbReference type="InterPro" id="IPR001304">
    <property type="entry name" value="C-type_lectin-like"/>
</dbReference>
<sequence length="113" mass="13339">VKKERFNLRKSNNKCRSINGYLLELDDGGELKYLSKVLQRKEAMYYRVYTGGNDVIEEGKFFYINSGKPLLQGHWTTNTPDDTYHRENCVEIFPWLTTINDVPCLHNFHFICE</sequence>
<comment type="caution">
    <text evidence="2">The sequence shown here is derived from an EMBL/GenBank/DDBJ whole genome shotgun (WGS) entry which is preliminary data.</text>
</comment>
<dbReference type="PROSITE" id="PS50041">
    <property type="entry name" value="C_TYPE_LECTIN_2"/>
    <property type="match status" value="1"/>
</dbReference>
<dbReference type="Pfam" id="PF00059">
    <property type="entry name" value="Lectin_C"/>
    <property type="match status" value="1"/>
</dbReference>
<proteinExistence type="predicted"/>
<gene>
    <name evidence="2" type="ORF">EGW08_005649</name>
</gene>
<dbReference type="InterPro" id="IPR016187">
    <property type="entry name" value="CTDL_fold"/>
</dbReference>
<evidence type="ECO:0000313" key="3">
    <source>
        <dbReference type="Proteomes" id="UP000271974"/>
    </source>
</evidence>
<dbReference type="Gene3D" id="3.10.100.10">
    <property type="entry name" value="Mannose-Binding Protein A, subunit A"/>
    <property type="match status" value="1"/>
</dbReference>
<dbReference type="CDD" id="cd00037">
    <property type="entry name" value="CLECT"/>
    <property type="match status" value="1"/>
</dbReference>
<dbReference type="OrthoDB" id="6285913at2759"/>